<dbReference type="Gene3D" id="1.10.287.1060">
    <property type="entry name" value="ESAT-6-like"/>
    <property type="match status" value="1"/>
</dbReference>
<evidence type="ECO:0000313" key="3">
    <source>
        <dbReference type="EMBL" id="GAA1981846.1"/>
    </source>
</evidence>
<comment type="similarity">
    <text evidence="1">Belongs to the WXG100 family.</text>
</comment>
<dbReference type="InterPro" id="IPR036689">
    <property type="entry name" value="ESAT-6-like_sf"/>
</dbReference>
<organism evidence="3 4">
    <name type="scientific">Amycolatopsis minnesotensis</name>
    <dbReference type="NCBI Taxonomy" id="337894"/>
    <lineage>
        <taxon>Bacteria</taxon>
        <taxon>Bacillati</taxon>
        <taxon>Actinomycetota</taxon>
        <taxon>Actinomycetes</taxon>
        <taxon>Pseudonocardiales</taxon>
        <taxon>Pseudonocardiaceae</taxon>
        <taxon>Amycolatopsis</taxon>
    </lineage>
</organism>
<evidence type="ECO:0000256" key="1">
    <source>
        <dbReference type="RuleBase" id="RU362001"/>
    </source>
</evidence>
<feature type="coiled-coil region" evidence="2">
    <location>
        <begin position="13"/>
        <end position="87"/>
    </location>
</feature>
<gene>
    <name evidence="3" type="ORF">GCM10009754_68390</name>
</gene>
<evidence type="ECO:0000313" key="4">
    <source>
        <dbReference type="Proteomes" id="UP001501116"/>
    </source>
</evidence>
<sequence length="94" mass="10759">MIKYDYAVLDDMINAMKAQAQRIIEKTEEQRNNVKQIMGEWEGSTAQAYNSLCDDLEKDLQANADILEQLRAKMHSGVNEMQTADQNGAKHVYH</sequence>
<keyword evidence="4" id="KW-1185">Reference proteome</keyword>
<dbReference type="RefSeq" id="WP_344428663.1">
    <property type="nucleotide sequence ID" value="NZ_BAAANN010000035.1"/>
</dbReference>
<keyword evidence="2" id="KW-0175">Coiled coil</keyword>
<protein>
    <recommendedName>
        <fullName evidence="1">ESAT-6-like protein</fullName>
    </recommendedName>
</protein>
<reference evidence="3 4" key="1">
    <citation type="journal article" date="2019" name="Int. J. Syst. Evol. Microbiol.">
        <title>The Global Catalogue of Microorganisms (GCM) 10K type strain sequencing project: providing services to taxonomists for standard genome sequencing and annotation.</title>
        <authorList>
            <consortium name="The Broad Institute Genomics Platform"/>
            <consortium name="The Broad Institute Genome Sequencing Center for Infectious Disease"/>
            <person name="Wu L."/>
            <person name="Ma J."/>
        </authorList>
    </citation>
    <scope>NUCLEOTIDE SEQUENCE [LARGE SCALE GENOMIC DNA]</scope>
    <source>
        <strain evidence="3 4">JCM 14545</strain>
    </source>
</reference>
<evidence type="ECO:0000256" key="2">
    <source>
        <dbReference type="SAM" id="Coils"/>
    </source>
</evidence>
<dbReference type="NCBIfam" id="TIGR03930">
    <property type="entry name" value="WXG100_ESAT6"/>
    <property type="match status" value="1"/>
</dbReference>
<dbReference type="EMBL" id="BAAANN010000035">
    <property type="protein sequence ID" value="GAA1981846.1"/>
    <property type="molecule type" value="Genomic_DNA"/>
</dbReference>
<dbReference type="Pfam" id="PF06013">
    <property type="entry name" value="WXG100"/>
    <property type="match status" value="1"/>
</dbReference>
<comment type="caution">
    <text evidence="3">The sequence shown here is derived from an EMBL/GenBank/DDBJ whole genome shotgun (WGS) entry which is preliminary data.</text>
</comment>
<dbReference type="InterPro" id="IPR010310">
    <property type="entry name" value="T7SS_ESAT-6-like"/>
</dbReference>
<dbReference type="Proteomes" id="UP001501116">
    <property type="component" value="Unassembled WGS sequence"/>
</dbReference>
<dbReference type="SUPFAM" id="SSF140453">
    <property type="entry name" value="EsxAB dimer-like"/>
    <property type="match status" value="1"/>
</dbReference>
<accession>A0ABN2S8A5</accession>
<name>A0ABN2S8A5_9PSEU</name>
<proteinExistence type="inferred from homology"/>